<dbReference type="Proteomes" id="UP000433309">
    <property type="component" value="Unassembled WGS sequence"/>
</dbReference>
<keyword evidence="2" id="KW-1185">Reference proteome</keyword>
<organism evidence="1 2">
    <name type="scientific">Duganella guangzhouensis</name>
    <dbReference type="NCBI Taxonomy" id="2666084"/>
    <lineage>
        <taxon>Bacteria</taxon>
        <taxon>Pseudomonadati</taxon>
        <taxon>Pseudomonadota</taxon>
        <taxon>Betaproteobacteria</taxon>
        <taxon>Burkholderiales</taxon>
        <taxon>Oxalobacteraceae</taxon>
        <taxon>Telluria group</taxon>
        <taxon>Duganella</taxon>
    </lineage>
</organism>
<dbReference type="EMBL" id="WKJK01000006">
    <property type="protein sequence ID" value="MRW91131.1"/>
    <property type="molecule type" value="Genomic_DNA"/>
</dbReference>
<sequence length="48" mass="5134">MLPLTGGGGFSTNVLSSHATTNAEVISCFLPVRFAFEQGPDRYTCRLA</sequence>
<evidence type="ECO:0000313" key="1">
    <source>
        <dbReference type="EMBL" id="MRW91131.1"/>
    </source>
</evidence>
<dbReference type="RefSeq" id="WP_154377204.1">
    <property type="nucleotide sequence ID" value="NZ_WKJK01000006.1"/>
</dbReference>
<dbReference type="AlphaFoldDB" id="A0A6I2KZ65"/>
<gene>
    <name evidence="1" type="ORF">GJ699_14130</name>
</gene>
<evidence type="ECO:0000313" key="2">
    <source>
        <dbReference type="Proteomes" id="UP000433309"/>
    </source>
</evidence>
<accession>A0A6I2KZ65</accession>
<reference evidence="1 2" key="1">
    <citation type="submission" date="2019-11" db="EMBL/GenBank/DDBJ databases">
        <title>Novel species isolated from a subtropical stream in China.</title>
        <authorList>
            <person name="Lu H."/>
        </authorList>
    </citation>
    <scope>NUCLEOTIDE SEQUENCE [LARGE SCALE GENOMIC DNA]</scope>
    <source>
        <strain evidence="1 2">FT80W</strain>
    </source>
</reference>
<protein>
    <submittedName>
        <fullName evidence="1">Uncharacterized protein</fullName>
    </submittedName>
</protein>
<proteinExistence type="predicted"/>
<name>A0A6I2KZ65_9BURK</name>
<comment type="caution">
    <text evidence="1">The sequence shown here is derived from an EMBL/GenBank/DDBJ whole genome shotgun (WGS) entry which is preliminary data.</text>
</comment>